<dbReference type="InterPro" id="IPR036264">
    <property type="entry name" value="Bact_exopeptidase_dim_dom"/>
</dbReference>
<evidence type="ECO:0000256" key="2">
    <source>
        <dbReference type="ARBA" id="ARBA00022801"/>
    </source>
</evidence>
<dbReference type="Pfam" id="PF07687">
    <property type="entry name" value="M20_dimer"/>
    <property type="match status" value="1"/>
</dbReference>
<dbReference type="Proteomes" id="UP000824083">
    <property type="component" value="Unassembled WGS sequence"/>
</dbReference>
<evidence type="ECO:0000259" key="3">
    <source>
        <dbReference type="Pfam" id="PF07687"/>
    </source>
</evidence>
<evidence type="ECO:0000313" key="4">
    <source>
        <dbReference type="EMBL" id="HIU37291.1"/>
    </source>
</evidence>
<feature type="domain" description="Peptidase M20 dimerisation" evidence="3">
    <location>
        <begin position="208"/>
        <end position="308"/>
    </location>
</feature>
<dbReference type="Gene3D" id="3.40.630.10">
    <property type="entry name" value="Zn peptidases"/>
    <property type="match status" value="1"/>
</dbReference>
<reference evidence="4" key="1">
    <citation type="submission" date="2020-10" db="EMBL/GenBank/DDBJ databases">
        <authorList>
            <person name="Gilroy R."/>
        </authorList>
    </citation>
    <scope>NUCLEOTIDE SEQUENCE</scope>
    <source>
        <strain evidence="4">7463</strain>
    </source>
</reference>
<dbReference type="Pfam" id="PF01546">
    <property type="entry name" value="Peptidase_M20"/>
    <property type="match status" value="1"/>
</dbReference>
<dbReference type="GO" id="GO:0046872">
    <property type="term" value="F:metal ion binding"/>
    <property type="evidence" value="ECO:0007669"/>
    <property type="project" value="UniProtKB-KW"/>
</dbReference>
<protein>
    <submittedName>
        <fullName evidence="4">M20/M25/M40 family metallo-hydrolase</fullName>
    </submittedName>
</protein>
<dbReference type="SUPFAM" id="SSF55031">
    <property type="entry name" value="Bacterial exopeptidase dimerisation domain"/>
    <property type="match status" value="1"/>
</dbReference>
<accession>A0A9D1IID2</accession>
<proteinExistence type="predicted"/>
<sequence>MSTEKKNLEPGLPPLLPETKTVMDTLMAADLIKKALQLAVDQDELCLKEQIAITEIPSSPFGEELRGKDFVERFTQMGLQDVHMDEVGNVIGRRPGVGPEPRTKLIVSAHLDTVFAKDTNFKVRQEGNRFYAPSIGDDSRGLAGLLQVIRMFQELKIQTMGDIIFVATVGEEGEGDLRGVKNLFRDPNVDVDAFMSLYWCDPSDAIVGATGSLRYRVSFDGPGGHSYLGFGQPSAIHALMRTSKVLCDLEVPQDPKTTYTVGVVKGGTTVNSIAAHASMDIDMRSTDNNALLALRDKVLPCFEKAAEEENAHWGITDEANKVKVTVTQIGNRPAGQQPHESPVCQAIRAGLLALGLPLHMYASTSGDHNVSLSMGIPSLAMGAGGRNWKMHTLDEVYEHVDAYQGPQLAFLMACAMSGVDGITKGFLKKRAR</sequence>
<dbReference type="Gene3D" id="3.30.70.360">
    <property type="match status" value="1"/>
</dbReference>
<keyword evidence="1" id="KW-0479">Metal-binding</keyword>
<dbReference type="GO" id="GO:0016787">
    <property type="term" value="F:hydrolase activity"/>
    <property type="evidence" value="ECO:0007669"/>
    <property type="project" value="UniProtKB-KW"/>
</dbReference>
<reference evidence="4" key="2">
    <citation type="journal article" date="2021" name="PeerJ">
        <title>Extensive microbial diversity within the chicken gut microbiome revealed by metagenomics and culture.</title>
        <authorList>
            <person name="Gilroy R."/>
            <person name="Ravi A."/>
            <person name="Getino M."/>
            <person name="Pursley I."/>
            <person name="Horton D.L."/>
            <person name="Alikhan N.F."/>
            <person name="Baker D."/>
            <person name="Gharbi K."/>
            <person name="Hall N."/>
            <person name="Watson M."/>
            <person name="Adriaenssens E.M."/>
            <person name="Foster-Nyarko E."/>
            <person name="Jarju S."/>
            <person name="Secka A."/>
            <person name="Antonio M."/>
            <person name="Oren A."/>
            <person name="Chaudhuri R.R."/>
            <person name="La Ragione R."/>
            <person name="Hildebrand F."/>
            <person name="Pallen M.J."/>
        </authorList>
    </citation>
    <scope>NUCLEOTIDE SEQUENCE</scope>
    <source>
        <strain evidence="4">7463</strain>
    </source>
</reference>
<evidence type="ECO:0000313" key="5">
    <source>
        <dbReference type="Proteomes" id="UP000824083"/>
    </source>
</evidence>
<dbReference type="SUPFAM" id="SSF53187">
    <property type="entry name" value="Zn-dependent exopeptidases"/>
    <property type="match status" value="1"/>
</dbReference>
<organism evidence="4 5">
    <name type="scientific">Candidatus Aphodousia faecigallinarum</name>
    <dbReference type="NCBI Taxonomy" id="2840677"/>
    <lineage>
        <taxon>Bacteria</taxon>
        <taxon>Pseudomonadati</taxon>
        <taxon>Pseudomonadota</taxon>
        <taxon>Betaproteobacteria</taxon>
        <taxon>Burkholderiales</taxon>
        <taxon>Sutterellaceae</taxon>
        <taxon>Sutterellaceae incertae sedis</taxon>
        <taxon>Candidatus Aphodousia</taxon>
    </lineage>
</organism>
<gene>
    <name evidence="4" type="ORF">IAC56_03335</name>
</gene>
<dbReference type="InterPro" id="IPR002933">
    <property type="entry name" value="Peptidase_M20"/>
</dbReference>
<comment type="caution">
    <text evidence="4">The sequence shown here is derived from an EMBL/GenBank/DDBJ whole genome shotgun (WGS) entry which is preliminary data.</text>
</comment>
<dbReference type="PANTHER" id="PTHR43808:SF17">
    <property type="entry name" value="PEPTIDASE M20"/>
    <property type="match status" value="1"/>
</dbReference>
<dbReference type="EMBL" id="DVMY01000057">
    <property type="protein sequence ID" value="HIU37291.1"/>
    <property type="molecule type" value="Genomic_DNA"/>
</dbReference>
<evidence type="ECO:0000256" key="1">
    <source>
        <dbReference type="ARBA" id="ARBA00022723"/>
    </source>
</evidence>
<dbReference type="AlphaFoldDB" id="A0A9D1IID2"/>
<dbReference type="PANTHER" id="PTHR43808">
    <property type="entry name" value="ACETYLORNITHINE DEACETYLASE"/>
    <property type="match status" value="1"/>
</dbReference>
<keyword evidence="2" id="KW-0378">Hydrolase</keyword>
<name>A0A9D1IID2_9BURK</name>
<dbReference type="InterPro" id="IPR050072">
    <property type="entry name" value="Peptidase_M20A"/>
</dbReference>
<dbReference type="InterPro" id="IPR011650">
    <property type="entry name" value="Peptidase_M20_dimer"/>
</dbReference>